<dbReference type="Gene3D" id="3.30.1180.10">
    <property type="match status" value="1"/>
</dbReference>
<name>A0A174Z559_9FIRM</name>
<dbReference type="Gene3D" id="2.20.28.50">
    <property type="entry name" value="degv family protein"/>
    <property type="match status" value="1"/>
</dbReference>
<dbReference type="PROSITE" id="PS51482">
    <property type="entry name" value="DEGV"/>
    <property type="match status" value="1"/>
</dbReference>
<evidence type="ECO:0000313" key="2">
    <source>
        <dbReference type="EMBL" id="CUQ78060.1"/>
    </source>
</evidence>
<accession>A0A174Z559</accession>
<dbReference type="GO" id="GO:0008289">
    <property type="term" value="F:lipid binding"/>
    <property type="evidence" value="ECO:0007669"/>
    <property type="project" value="UniProtKB-KW"/>
</dbReference>
<dbReference type="PANTHER" id="PTHR33434">
    <property type="entry name" value="DEGV DOMAIN-CONTAINING PROTEIN DR_1986-RELATED"/>
    <property type="match status" value="1"/>
</dbReference>
<dbReference type="OrthoDB" id="2138472at2"/>
<reference evidence="2 3" key="1">
    <citation type="submission" date="2015-09" db="EMBL/GenBank/DDBJ databases">
        <authorList>
            <consortium name="Pathogen Informatics"/>
        </authorList>
    </citation>
    <scope>NUCLEOTIDE SEQUENCE [LARGE SCALE GENOMIC DNA]</scope>
    <source>
        <strain evidence="2 3">2789STDY5834875</strain>
    </source>
</reference>
<dbReference type="InterPro" id="IPR043168">
    <property type="entry name" value="DegV_C"/>
</dbReference>
<dbReference type="InterPro" id="IPR003797">
    <property type="entry name" value="DegV"/>
</dbReference>
<gene>
    <name evidence="2" type="ORF">ERS852490_01879</name>
</gene>
<sequence length="275" mass="29979">MRLVADSACDIKELEGMVFKAVPLTISTDNEEFCDDEQLDIHRMLDVLEKHKGRSYTACPGIDAWLEAFGDDNEIFVVTITAGMSGTYNSAMAARAVYLEEHPQAKVRVIDSKSTGPQMRIILEQLQQMIKEGKTFEEIDGAIDAYMQKTRLFCSLKSLHNLAQNGRVSKVVASAAEVLGISVIGTASSHGTLDAIGKCRGDKKLLVKLQALLDEAGYEGGKLRICHVENEALADKIADMIKQAYGATDVCVYKAGGLCSYYAERGGIILSCETK</sequence>
<dbReference type="Pfam" id="PF02645">
    <property type="entry name" value="DegV"/>
    <property type="match status" value="1"/>
</dbReference>
<dbReference type="Proteomes" id="UP000095621">
    <property type="component" value="Unassembled WGS sequence"/>
</dbReference>
<dbReference type="EMBL" id="CZBU01000004">
    <property type="protein sequence ID" value="CUQ78060.1"/>
    <property type="molecule type" value="Genomic_DNA"/>
</dbReference>
<evidence type="ECO:0000313" key="3">
    <source>
        <dbReference type="Proteomes" id="UP000095621"/>
    </source>
</evidence>
<dbReference type="NCBIfam" id="TIGR00762">
    <property type="entry name" value="DegV"/>
    <property type="match status" value="1"/>
</dbReference>
<dbReference type="PANTHER" id="PTHR33434:SF2">
    <property type="entry name" value="FATTY ACID-BINDING PROTEIN TM_1468"/>
    <property type="match status" value="1"/>
</dbReference>
<protein>
    <submittedName>
        <fullName evidence="2">DegV domain-containing protein SAV1425</fullName>
    </submittedName>
</protein>
<dbReference type="RefSeq" id="WP_055215860.1">
    <property type="nucleotide sequence ID" value="NZ_CZBU01000004.1"/>
</dbReference>
<dbReference type="AlphaFoldDB" id="A0A174Z559"/>
<proteinExistence type="predicted"/>
<dbReference type="InterPro" id="IPR050270">
    <property type="entry name" value="DegV_domain_contain"/>
</dbReference>
<dbReference type="SUPFAM" id="SSF82549">
    <property type="entry name" value="DAK1/DegV-like"/>
    <property type="match status" value="1"/>
</dbReference>
<organism evidence="2 3">
    <name type="scientific">Lachnospira eligens</name>
    <dbReference type="NCBI Taxonomy" id="39485"/>
    <lineage>
        <taxon>Bacteria</taxon>
        <taxon>Bacillati</taxon>
        <taxon>Bacillota</taxon>
        <taxon>Clostridia</taxon>
        <taxon>Lachnospirales</taxon>
        <taxon>Lachnospiraceae</taxon>
        <taxon>Lachnospira</taxon>
    </lineage>
</organism>
<keyword evidence="1" id="KW-0446">Lipid-binding</keyword>
<dbReference type="Gene3D" id="3.40.50.10440">
    <property type="entry name" value="Dihydroxyacetone kinase, domain 1"/>
    <property type="match status" value="1"/>
</dbReference>
<evidence type="ECO:0000256" key="1">
    <source>
        <dbReference type="ARBA" id="ARBA00023121"/>
    </source>
</evidence>